<dbReference type="GeneID" id="31078747"/>
<evidence type="ECO:0000256" key="1">
    <source>
        <dbReference type="SAM" id="Phobius"/>
    </source>
</evidence>
<proteinExistence type="predicted"/>
<sequence length="236" mass="26557">MGIKNNYKNIKWLGLSLIGLIGVILLTLVIYFFINDISYIKNHLNAWGFNLNGSNATVSVNQGSDVDQAITQIQVAQDQLQISQAASQAASTTSSQNLGDSNMSNNFISGSNELNDISNNLLNSLIDYLKLFLEPVQVSYSNELLANQIYGISIMLYILSVVLIVLLTLFIINILIFIYSDRIMNYFTNKYIKWYINMNKMFIGVELFLLAPILIHFMYILSTGILFIATHPITFS</sequence>
<reference evidence="2" key="1">
    <citation type="submission" date="2016-10" db="EMBL/GenBank/DDBJ databases">
        <authorList>
            <person name="de Groot N.N."/>
        </authorList>
    </citation>
    <scope>NUCLEOTIDE SEQUENCE</scope>
    <source>
        <strain evidence="2">Tvtc0002</strain>
    </source>
</reference>
<keyword evidence="1" id="KW-1133">Transmembrane helix</keyword>
<keyword evidence="1" id="KW-0472">Membrane</keyword>
<feature type="transmembrane region" description="Helical" evidence="1">
    <location>
        <begin position="12"/>
        <end position="34"/>
    </location>
</feature>
<dbReference type="AlphaFoldDB" id="A0A1P8NNK9"/>
<feature type="transmembrane region" description="Helical" evidence="1">
    <location>
        <begin position="201"/>
        <end position="229"/>
    </location>
</feature>
<organism evidence="2">
    <name type="scientific">Hericium coralloides</name>
    <name type="common">Coral tooth fungus</name>
    <name type="synonym">Hericium ramosum</name>
    <dbReference type="NCBI Taxonomy" id="100756"/>
    <lineage>
        <taxon>Eukaryota</taxon>
        <taxon>Fungi</taxon>
        <taxon>Dikarya</taxon>
        <taxon>Basidiomycota</taxon>
        <taxon>Agaricomycotina</taxon>
        <taxon>Agaricomycetes</taxon>
        <taxon>Russulales</taxon>
        <taxon>Hericiaceae</taxon>
        <taxon>Hericium</taxon>
    </lineage>
</organism>
<name>A0A1P8NNK9_HERCO</name>
<gene>
    <name evidence="2" type="primary">orf236</name>
</gene>
<protein>
    <submittedName>
        <fullName evidence="2">Uncharacterized protein</fullName>
    </submittedName>
</protein>
<evidence type="ECO:0000313" key="2">
    <source>
        <dbReference type="EMBL" id="APX41115.1"/>
    </source>
</evidence>
<feature type="transmembrane region" description="Helical" evidence="1">
    <location>
        <begin position="154"/>
        <end position="180"/>
    </location>
</feature>
<dbReference type="EMBL" id="KY007042">
    <property type="protein sequence ID" value="APX41115.1"/>
    <property type="molecule type" value="Genomic_DNA"/>
</dbReference>
<dbReference type="RefSeq" id="YP_009348162.1">
    <property type="nucleotide sequence ID" value="NC_033903.1"/>
</dbReference>
<accession>A0A1P8NNK9</accession>
<keyword evidence="2" id="KW-0496">Mitochondrion</keyword>
<keyword evidence="1" id="KW-0812">Transmembrane</keyword>
<geneLocation type="mitochondrion" evidence="2"/>